<comment type="caution">
    <text evidence="2">The sequence shown here is derived from an EMBL/GenBank/DDBJ whole genome shotgun (WGS) entry which is preliminary data.</text>
</comment>
<feature type="region of interest" description="Disordered" evidence="1">
    <location>
        <begin position="55"/>
        <end position="93"/>
    </location>
</feature>
<dbReference type="AlphaFoldDB" id="A0A7W7WD44"/>
<dbReference type="RefSeq" id="WP_184759174.1">
    <property type="nucleotide sequence ID" value="NZ_BAABEK010000056.1"/>
</dbReference>
<gene>
    <name evidence="2" type="ORF">FHR32_007717</name>
</gene>
<dbReference type="EMBL" id="JACHJU010000005">
    <property type="protein sequence ID" value="MBB4943317.1"/>
    <property type="molecule type" value="Genomic_DNA"/>
</dbReference>
<evidence type="ECO:0000256" key="1">
    <source>
        <dbReference type="SAM" id="MobiDB-lite"/>
    </source>
</evidence>
<organism evidence="2 3">
    <name type="scientific">Streptosporangium album</name>
    <dbReference type="NCBI Taxonomy" id="47479"/>
    <lineage>
        <taxon>Bacteria</taxon>
        <taxon>Bacillati</taxon>
        <taxon>Actinomycetota</taxon>
        <taxon>Actinomycetes</taxon>
        <taxon>Streptosporangiales</taxon>
        <taxon>Streptosporangiaceae</taxon>
        <taxon>Streptosporangium</taxon>
    </lineage>
</organism>
<sequence>MNSDPVGELRIRKEQALTGFAASPEPSVCAVTRYSPGFVLQVEVGSSPLADSLRAYGEATSDKSRADAPVKTGLSSESTRPPERSLYPPQPSASYRAGDVVVCSQPDGSVPTKPQLAVFLADVSGIQPRDAVVGRIENLDTIQRLVDAAAKQPASNELLTVQLTTSLVIV</sequence>
<proteinExistence type="predicted"/>
<evidence type="ECO:0000313" key="2">
    <source>
        <dbReference type="EMBL" id="MBB4943317.1"/>
    </source>
</evidence>
<evidence type="ECO:0000313" key="3">
    <source>
        <dbReference type="Proteomes" id="UP000534286"/>
    </source>
</evidence>
<name>A0A7W7WD44_9ACTN</name>
<dbReference type="Proteomes" id="UP000534286">
    <property type="component" value="Unassembled WGS sequence"/>
</dbReference>
<reference evidence="2 3" key="1">
    <citation type="submission" date="2020-08" db="EMBL/GenBank/DDBJ databases">
        <title>Sequencing the genomes of 1000 actinobacteria strains.</title>
        <authorList>
            <person name="Klenk H.-P."/>
        </authorList>
    </citation>
    <scope>NUCLEOTIDE SEQUENCE [LARGE SCALE GENOMIC DNA]</scope>
    <source>
        <strain evidence="2 3">DSM 43023</strain>
    </source>
</reference>
<accession>A0A7W7WD44</accession>
<protein>
    <submittedName>
        <fullName evidence="2">Uncharacterized protein</fullName>
    </submittedName>
</protein>
<keyword evidence="3" id="KW-1185">Reference proteome</keyword>